<feature type="transmembrane region" description="Helical" evidence="2">
    <location>
        <begin position="754"/>
        <end position="776"/>
    </location>
</feature>
<comment type="caution">
    <text evidence="5">The sequence shown here is derived from an EMBL/GenBank/DDBJ whole genome shotgun (WGS) entry which is preliminary data.</text>
</comment>
<dbReference type="InterPro" id="IPR000792">
    <property type="entry name" value="Tscrpt_reg_LuxR_C"/>
</dbReference>
<keyword evidence="3" id="KW-0732">Signal</keyword>
<dbReference type="InterPro" id="IPR015943">
    <property type="entry name" value="WD40/YVTN_repeat-like_dom_sf"/>
</dbReference>
<dbReference type="InterPro" id="IPR011123">
    <property type="entry name" value="Y_Y_Y"/>
</dbReference>
<keyword evidence="2" id="KW-0812">Transmembrane</keyword>
<dbReference type="Pfam" id="PF07495">
    <property type="entry name" value="Y_Y_Y"/>
    <property type="match status" value="1"/>
</dbReference>
<dbReference type="Proteomes" id="UP001580928">
    <property type="component" value="Unassembled WGS sequence"/>
</dbReference>
<dbReference type="SMART" id="SM00421">
    <property type="entry name" value="HTH_LUXR"/>
    <property type="match status" value="1"/>
</dbReference>
<feature type="signal peptide" evidence="3">
    <location>
        <begin position="1"/>
        <end position="21"/>
    </location>
</feature>
<dbReference type="SUPFAM" id="SSF46894">
    <property type="entry name" value="C-terminal effector domain of the bipartite response regulators"/>
    <property type="match status" value="1"/>
</dbReference>
<feature type="coiled-coil region" evidence="1">
    <location>
        <begin position="796"/>
        <end position="823"/>
    </location>
</feature>
<keyword evidence="6" id="KW-1185">Reference proteome</keyword>
<keyword evidence="2" id="KW-0472">Membrane</keyword>
<gene>
    <name evidence="5" type="ORF">WKR92_01310</name>
</gene>
<dbReference type="RefSeq" id="WP_375556041.1">
    <property type="nucleotide sequence ID" value="NZ_JBBVGT010000001.1"/>
</dbReference>
<feature type="domain" description="HTH luxR-type" evidence="4">
    <location>
        <begin position="900"/>
        <end position="957"/>
    </location>
</feature>
<dbReference type="InterPro" id="IPR011047">
    <property type="entry name" value="Quinoprotein_ADH-like_sf"/>
</dbReference>
<evidence type="ECO:0000313" key="6">
    <source>
        <dbReference type="Proteomes" id="UP001580928"/>
    </source>
</evidence>
<dbReference type="Gene3D" id="2.60.40.10">
    <property type="entry name" value="Immunoglobulins"/>
    <property type="match status" value="1"/>
</dbReference>
<dbReference type="EMBL" id="JBBVGT010000001">
    <property type="protein sequence ID" value="MFB5944462.1"/>
    <property type="molecule type" value="Genomic_DNA"/>
</dbReference>
<dbReference type="Gene3D" id="1.10.10.10">
    <property type="entry name" value="Winged helix-like DNA-binding domain superfamily/Winged helix DNA-binding domain"/>
    <property type="match status" value="1"/>
</dbReference>
<accession>A0ABV5CA84</accession>
<evidence type="ECO:0000256" key="2">
    <source>
        <dbReference type="SAM" id="Phobius"/>
    </source>
</evidence>
<dbReference type="SUPFAM" id="SSF50998">
    <property type="entry name" value="Quinoprotein alcohol dehydrogenase-like"/>
    <property type="match status" value="1"/>
</dbReference>
<name>A0ABV5CA84_9SPHI</name>
<evidence type="ECO:0000313" key="5">
    <source>
        <dbReference type="EMBL" id="MFB5944462.1"/>
    </source>
</evidence>
<dbReference type="InterPro" id="IPR016032">
    <property type="entry name" value="Sig_transdc_resp-reg_C-effctor"/>
</dbReference>
<evidence type="ECO:0000256" key="3">
    <source>
        <dbReference type="SAM" id="SignalP"/>
    </source>
</evidence>
<dbReference type="Gene3D" id="2.130.10.10">
    <property type="entry name" value="YVTN repeat-like/Quinoprotein amine dehydrogenase"/>
    <property type="match status" value="2"/>
</dbReference>
<organism evidence="5 6">
    <name type="scientific">Albibacterium profundi</name>
    <dbReference type="NCBI Taxonomy" id="3134906"/>
    <lineage>
        <taxon>Bacteria</taxon>
        <taxon>Pseudomonadati</taxon>
        <taxon>Bacteroidota</taxon>
        <taxon>Sphingobacteriia</taxon>
        <taxon>Sphingobacteriales</taxon>
        <taxon>Sphingobacteriaceae</taxon>
        <taxon>Albibacterium</taxon>
    </lineage>
</organism>
<feature type="chain" id="PRO_5045494291" evidence="3">
    <location>
        <begin position="22"/>
        <end position="963"/>
    </location>
</feature>
<proteinExistence type="predicted"/>
<evidence type="ECO:0000256" key="1">
    <source>
        <dbReference type="SAM" id="Coils"/>
    </source>
</evidence>
<reference evidence="5 6" key="1">
    <citation type="submission" date="2024-04" db="EMBL/GenBank/DDBJ databases">
        <title>Albibacterium profundi sp. nov., isolated from sediment of the Challenger Deep of Mariana Trench.</title>
        <authorList>
            <person name="Wang Y."/>
        </authorList>
    </citation>
    <scope>NUCLEOTIDE SEQUENCE [LARGE SCALE GENOMIC DNA]</scope>
    <source>
        <strain evidence="5 6">RHL897</strain>
    </source>
</reference>
<protein>
    <submittedName>
        <fullName evidence="5">Triple tyrosine motif-containing protein</fullName>
    </submittedName>
</protein>
<dbReference type="InterPro" id="IPR036388">
    <property type="entry name" value="WH-like_DNA-bd_sf"/>
</dbReference>
<dbReference type="InterPro" id="IPR013783">
    <property type="entry name" value="Ig-like_fold"/>
</dbReference>
<keyword evidence="1" id="KW-0175">Coiled coil</keyword>
<keyword evidence="2" id="KW-1133">Transmembrane helix</keyword>
<sequence length="963" mass="110228">MNRYLLFLISFLCFSCLAVHAQRTIAVPQIINYSNELYKGGLQNWSVDQDASGLMYFGNNEGLMVFDGYHWLSYPLPNNTIVRSVAVDSSNRIFVGGQDELGYFEANEVGELVYHSLVSLIVESEQEFADVWRIEIMDDGVFFMTNNRIFRYHGQQFSVDKPKNTWQYMGEVNGELYAQGLGQGLMRYDAGFWKPLTNHEALESSPITHMLPYRGDTVLVTTLKSGLFYLVGEQLIRKQTEVDDLLSTSRVFCAARISDELFALGTTSSGLLVMDRSGAVRQKYVYGEGLQKNNVRDVFVDRDDNVWLALDDGIDFIAINSAIKYIHPDVDNPISTYAMQIIEQKLYVGTSNGLYASELPTASQGDIGMAPSRFRKVSGTDGQVWGLDVVNGELLMGHEDGAFHISGYGAENIYSIPGTWLFKPVSRVYPSQTIIAGTYWGLQHISFKDGRFQDPQQVVGSNESLRFIHFDERENAVWVSHPYRGVFKLFLSPDWKKVLKQKEYGVDEGLSSPLNNFVFYIKNSILVSAADGIYEYDITQDQFVASDLYRPLQGIPVQYMYEDKSGNIWFVSKKKLGLLDFSRPVGKVPYSIVYFPELNNKVLGGYESVYMVDNDHIFVGADKGGILLNYNRYKERTAKPNILLRSVKALDNEMNELVLFGGYGAFPDENPKLGYRRSTLQFIFASTPYDQLGNVEFSYMMEGMDKNWSTWSDRSDKEYTNLSPGTYTFHVKSRNSKGSESGVLSYSFYVLPAWYANTISYIIYALIFLTILYYYIKRQKRKLTEKHGKELYLHQLELDQREKEVVRLRNEKLKADLDFKNRELVNMTMHLVQRGEVLSKIKDKISEITKKQHDGVETTGARQLMRLIKSAERMDDDWENFSIHFNNANEGFFAKLKEKHPDLTSNELKLCAYLRMNLSSKEIAQLMNITLKGVEVGRYRLRKKLGIDSETNLHTYLMQFVGE</sequence>
<evidence type="ECO:0000259" key="4">
    <source>
        <dbReference type="SMART" id="SM00421"/>
    </source>
</evidence>